<keyword evidence="12" id="KW-1185">Reference proteome</keyword>
<feature type="compositionally biased region" description="Basic and acidic residues" evidence="6">
    <location>
        <begin position="444"/>
        <end position="460"/>
    </location>
</feature>
<keyword evidence="4" id="KW-0997">Cell inner membrane</keyword>
<dbReference type="Gene3D" id="2.40.420.20">
    <property type="match status" value="1"/>
</dbReference>
<dbReference type="EMBL" id="JBEWZI010000002">
    <property type="protein sequence ID" value="MET7012994.1"/>
    <property type="molecule type" value="Genomic_DNA"/>
</dbReference>
<gene>
    <name evidence="11" type="ORF">ABXR19_02255</name>
</gene>
<feature type="domain" description="Multidrug resistance protein MdtA-like barrel-sandwich hybrid" evidence="9">
    <location>
        <begin position="83"/>
        <end position="223"/>
    </location>
</feature>
<feature type="domain" description="Multidrug resistance protein MdtA-like alpha-helical hairpin" evidence="8">
    <location>
        <begin position="124"/>
        <end position="192"/>
    </location>
</feature>
<evidence type="ECO:0000256" key="2">
    <source>
        <dbReference type="ARBA" id="ARBA00009477"/>
    </source>
</evidence>
<feature type="domain" description="Multidrug resistance protein MdtA-like beta-barrel" evidence="10">
    <location>
        <begin position="230"/>
        <end position="310"/>
    </location>
</feature>
<keyword evidence="3" id="KW-1003">Cell membrane</keyword>
<dbReference type="Pfam" id="PF25876">
    <property type="entry name" value="HH_MFP_RND"/>
    <property type="match status" value="1"/>
</dbReference>
<evidence type="ECO:0000259" key="9">
    <source>
        <dbReference type="Pfam" id="PF25917"/>
    </source>
</evidence>
<dbReference type="InterPro" id="IPR058624">
    <property type="entry name" value="MdtA-like_HH"/>
</dbReference>
<sequence length="477" mass="49912">MSRYTLALLLSICGLLAACQNKDTASVGASASAPTNGESKLAADAKGAAARGNRPQVVTTTLSRIENVPLLLEAQGNVLALDEVDVRPQKSGMITQIHFKEGDEVRRGQLLLSLDARDDDANVSKAAAGLASADAAYMIAQRDLKRGQELADKNFIAPSALDTTRSKADTALANQAQARAALEQAKVTQSYTRIHAPFDGRAGVINVRPGSLVTSNSTSVALVKLTRMNPIGVTFALAERDLPALLESMRKGPVKLSASTAAQDKLAGEVIFIDSNIDRTSGNVLVKGKLDNSARKVWPGQYVSIKVEAGSIADAAVLPAQAVLNGPNGRLVYVMQEDGTVQPKPVELLRIAGEKAVLKGLPAGLKIVLEGGQNLRPGSKVSEEKSGGNGEGRSKRDGKPASEQAAREAASSGPVQAGSPKTKAASASTGKPSSTSVALPEGFTPHDPERWAAATDEQKQEIIARWRERQAAKAAAQ</sequence>
<dbReference type="PANTHER" id="PTHR30469">
    <property type="entry name" value="MULTIDRUG RESISTANCE PROTEIN MDTA"/>
    <property type="match status" value="1"/>
</dbReference>
<evidence type="ECO:0000256" key="5">
    <source>
        <dbReference type="ARBA" id="ARBA00023136"/>
    </source>
</evidence>
<dbReference type="Gene3D" id="2.40.30.170">
    <property type="match status" value="1"/>
</dbReference>
<comment type="subcellular location">
    <subcellularLocation>
        <location evidence="1">Cell membrane</location>
    </subcellularLocation>
</comment>
<dbReference type="PANTHER" id="PTHR30469:SF36">
    <property type="entry name" value="BLL3903 PROTEIN"/>
    <property type="match status" value="1"/>
</dbReference>
<proteinExistence type="inferred from homology"/>
<dbReference type="Pfam" id="PF25917">
    <property type="entry name" value="BSH_RND"/>
    <property type="match status" value="1"/>
</dbReference>
<comment type="caution">
    <text evidence="11">The sequence shown here is derived from an EMBL/GenBank/DDBJ whole genome shotgun (WGS) entry which is preliminary data.</text>
</comment>
<keyword evidence="5" id="KW-0472">Membrane</keyword>
<protein>
    <submittedName>
        <fullName evidence="11">Efflux RND transporter periplasmic adaptor subunit</fullName>
    </submittedName>
</protein>
<evidence type="ECO:0000259" key="10">
    <source>
        <dbReference type="Pfam" id="PF25944"/>
    </source>
</evidence>
<dbReference type="Gene3D" id="1.10.287.470">
    <property type="entry name" value="Helix hairpin bin"/>
    <property type="match status" value="1"/>
</dbReference>
<dbReference type="Proteomes" id="UP001549691">
    <property type="component" value="Unassembled WGS sequence"/>
</dbReference>
<dbReference type="NCBIfam" id="TIGR01730">
    <property type="entry name" value="RND_mfp"/>
    <property type="match status" value="1"/>
</dbReference>
<dbReference type="InterPro" id="IPR006143">
    <property type="entry name" value="RND_pump_MFP"/>
</dbReference>
<accession>A0ABV2TGF1</accession>
<feature type="signal peptide" evidence="7">
    <location>
        <begin position="1"/>
        <end position="17"/>
    </location>
</feature>
<feature type="compositionally biased region" description="Low complexity" evidence="6">
    <location>
        <begin position="401"/>
        <end position="412"/>
    </location>
</feature>
<evidence type="ECO:0000259" key="8">
    <source>
        <dbReference type="Pfam" id="PF25876"/>
    </source>
</evidence>
<dbReference type="InterPro" id="IPR058626">
    <property type="entry name" value="MdtA-like_b-barrel"/>
</dbReference>
<evidence type="ECO:0000313" key="11">
    <source>
        <dbReference type="EMBL" id="MET7012994.1"/>
    </source>
</evidence>
<dbReference type="RefSeq" id="WP_354599456.1">
    <property type="nucleotide sequence ID" value="NZ_JBEWZI010000002.1"/>
</dbReference>
<evidence type="ECO:0000256" key="6">
    <source>
        <dbReference type="SAM" id="MobiDB-lite"/>
    </source>
</evidence>
<dbReference type="InterPro" id="IPR058625">
    <property type="entry name" value="MdtA-like_BSH"/>
</dbReference>
<comment type="similarity">
    <text evidence="2">Belongs to the membrane fusion protein (MFP) (TC 8.A.1) family.</text>
</comment>
<feature type="chain" id="PRO_5047379460" evidence="7">
    <location>
        <begin position="18"/>
        <end position="477"/>
    </location>
</feature>
<dbReference type="Pfam" id="PF25944">
    <property type="entry name" value="Beta-barrel_RND"/>
    <property type="match status" value="1"/>
</dbReference>
<reference evidence="11 12" key="1">
    <citation type="submission" date="2024-07" db="EMBL/GenBank/DDBJ databases">
        <title>Uliginosibacterium flavum JJ3220;KACC:17644.</title>
        <authorList>
            <person name="Kim M.K."/>
        </authorList>
    </citation>
    <scope>NUCLEOTIDE SEQUENCE [LARGE SCALE GENOMIC DNA]</scope>
    <source>
        <strain evidence="11 12">KACC:17644</strain>
    </source>
</reference>
<evidence type="ECO:0000313" key="12">
    <source>
        <dbReference type="Proteomes" id="UP001549691"/>
    </source>
</evidence>
<dbReference type="Gene3D" id="2.40.50.100">
    <property type="match status" value="1"/>
</dbReference>
<feature type="region of interest" description="Disordered" evidence="6">
    <location>
        <begin position="373"/>
        <end position="460"/>
    </location>
</feature>
<organism evidence="11 12">
    <name type="scientific">Uliginosibacterium flavum</name>
    <dbReference type="NCBI Taxonomy" id="1396831"/>
    <lineage>
        <taxon>Bacteria</taxon>
        <taxon>Pseudomonadati</taxon>
        <taxon>Pseudomonadota</taxon>
        <taxon>Betaproteobacteria</taxon>
        <taxon>Rhodocyclales</taxon>
        <taxon>Zoogloeaceae</taxon>
        <taxon>Uliginosibacterium</taxon>
    </lineage>
</organism>
<evidence type="ECO:0000256" key="3">
    <source>
        <dbReference type="ARBA" id="ARBA00022475"/>
    </source>
</evidence>
<evidence type="ECO:0000256" key="4">
    <source>
        <dbReference type="ARBA" id="ARBA00022519"/>
    </source>
</evidence>
<evidence type="ECO:0000256" key="1">
    <source>
        <dbReference type="ARBA" id="ARBA00004236"/>
    </source>
</evidence>
<keyword evidence="7" id="KW-0732">Signal</keyword>
<evidence type="ECO:0000256" key="7">
    <source>
        <dbReference type="SAM" id="SignalP"/>
    </source>
</evidence>
<dbReference type="PROSITE" id="PS51257">
    <property type="entry name" value="PROKAR_LIPOPROTEIN"/>
    <property type="match status" value="1"/>
</dbReference>
<feature type="compositionally biased region" description="Basic and acidic residues" evidence="6">
    <location>
        <begin position="381"/>
        <end position="400"/>
    </location>
</feature>
<name>A0ABV2TGF1_9RHOO</name>
<dbReference type="SUPFAM" id="SSF111369">
    <property type="entry name" value="HlyD-like secretion proteins"/>
    <property type="match status" value="1"/>
</dbReference>
<feature type="compositionally biased region" description="Polar residues" evidence="6">
    <location>
        <begin position="425"/>
        <end position="437"/>
    </location>
</feature>